<accession>A0ABT7MVX9</accession>
<evidence type="ECO:0000313" key="2">
    <source>
        <dbReference type="Proteomes" id="UP001235064"/>
    </source>
</evidence>
<sequence>MPQGLTITQDIVEVRVDNFMRGSIKDAVAQELSSRPLHRIVAPSIAAGGDEFNGVIRAVAVIEYM</sequence>
<evidence type="ECO:0000313" key="1">
    <source>
        <dbReference type="EMBL" id="MDL9978604.1"/>
    </source>
</evidence>
<protein>
    <submittedName>
        <fullName evidence="1">Uncharacterized protein</fullName>
    </submittedName>
</protein>
<dbReference type="Proteomes" id="UP001235064">
    <property type="component" value="Unassembled WGS sequence"/>
</dbReference>
<dbReference type="EMBL" id="JASXSZ010000001">
    <property type="protein sequence ID" value="MDL9978604.1"/>
    <property type="molecule type" value="Genomic_DNA"/>
</dbReference>
<keyword evidence="2" id="KW-1185">Reference proteome</keyword>
<organism evidence="1 2">
    <name type="scientific">Microbacterium candidum</name>
    <dbReference type="NCBI Taxonomy" id="3041922"/>
    <lineage>
        <taxon>Bacteria</taxon>
        <taxon>Bacillati</taxon>
        <taxon>Actinomycetota</taxon>
        <taxon>Actinomycetes</taxon>
        <taxon>Micrococcales</taxon>
        <taxon>Microbacteriaceae</taxon>
        <taxon>Microbacterium</taxon>
    </lineage>
</organism>
<gene>
    <name evidence="1" type="ORF">QSV35_04610</name>
</gene>
<dbReference type="RefSeq" id="WP_286287171.1">
    <property type="nucleotide sequence ID" value="NZ_JASXSZ010000001.1"/>
</dbReference>
<comment type="caution">
    <text evidence="1">The sequence shown here is derived from an EMBL/GenBank/DDBJ whole genome shotgun (WGS) entry which is preliminary data.</text>
</comment>
<name>A0ABT7MVX9_9MICO</name>
<reference evidence="1 2" key="1">
    <citation type="submission" date="2023-06" db="EMBL/GenBank/DDBJ databases">
        <title>Microbacterium sp. nov., isolated from a waste landfill.</title>
        <authorList>
            <person name="Wen W."/>
        </authorList>
    </citation>
    <scope>NUCLEOTIDE SEQUENCE [LARGE SCALE GENOMIC DNA]</scope>
    <source>
        <strain evidence="1 2">ASV49</strain>
    </source>
</reference>
<proteinExistence type="predicted"/>